<dbReference type="AlphaFoldDB" id="A0A851HCW9"/>
<proteinExistence type="predicted"/>
<gene>
    <name evidence="1" type="ORF">HR065_02385</name>
</gene>
<evidence type="ECO:0000313" key="2">
    <source>
        <dbReference type="Proteomes" id="UP000568109"/>
    </source>
</evidence>
<accession>A0A851HCW9</accession>
<dbReference type="Proteomes" id="UP000568109">
    <property type="component" value="Unassembled WGS sequence"/>
</dbReference>
<dbReference type="EMBL" id="JABUOH010000051">
    <property type="protein sequence ID" value="NWN45921.1"/>
    <property type="molecule type" value="Genomic_DNA"/>
</dbReference>
<comment type="caution">
    <text evidence="1">The sequence shown here is derived from an EMBL/GenBank/DDBJ whole genome shotgun (WGS) entry which is preliminary data.</text>
</comment>
<dbReference type="RefSeq" id="WP_178734306.1">
    <property type="nucleotide sequence ID" value="NZ_JABUOH010000051.1"/>
</dbReference>
<reference evidence="1 2" key="1">
    <citation type="submission" date="2020-06" db="EMBL/GenBank/DDBJ databases">
        <title>Draft genome sequence of Candidatus Phytoplasma pruni (X-disease group, subgroup 16SrIII-B) strain ChTDIII from Argentina.</title>
        <authorList>
            <person name="Fernandez F.D."/>
            <person name="Zuebert C."/>
            <person name="Huettel B."/>
            <person name="Kube M."/>
            <person name="Conci L.R."/>
        </authorList>
    </citation>
    <scope>NUCLEOTIDE SEQUENCE [LARGE SCALE GENOMIC DNA]</scope>
    <source>
        <strain evidence="1 2">ChTDIII</strain>
    </source>
</reference>
<sequence length="154" mass="18673">MERKKVISLKDKIDYLYQVDYLHKHLATYKKKGKFPTKDYFQYFEKQQEKLKKLIQEQGFYTKQDWQNLQNNHQKDPTFPTETCQNVIQNFDHLSLDELLTPLVFNLKNISLPDYLTPQNKPLDQTTTNMVQYVHTLYLVLNEFNNYQKTRLLF</sequence>
<keyword evidence="2" id="KW-1185">Reference proteome</keyword>
<evidence type="ECO:0000313" key="1">
    <source>
        <dbReference type="EMBL" id="NWN45921.1"/>
    </source>
</evidence>
<name>A0A851HCW9_9MOLU</name>
<protein>
    <submittedName>
        <fullName evidence="1">Uncharacterized protein</fullName>
    </submittedName>
</protein>
<organism evidence="1 2">
    <name type="scientific">Candidatus Phytoplasma pruni</name>
    <dbReference type="NCBI Taxonomy" id="479893"/>
    <lineage>
        <taxon>Bacteria</taxon>
        <taxon>Bacillati</taxon>
        <taxon>Mycoplasmatota</taxon>
        <taxon>Mollicutes</taxon>
        <taxon>Acholeplasmatales</taxon>
        <taxon>Acholeplasmataceae</taxon>
        <taxon>Candidatus Phytoplasma</taxon>
        <taxon>16SrIII (X-disease group)</taxon>
    </lineage>
</organism>